<organism evidence="1">
    <name type="scientific">Cacopsylla melanoneura</name>
    <dbReference type="NCBI Taxonomy" id="428564"/>
    <lineage>
        <taxon>Eukaryota</taxon>
        <taxon>Metazoa</taxon>
        <taxon>Ecdysozoa</taxon>
        <taxon>Arthropoda</taxon>
        <taxon>Hexapoda</taxon>
        <taxon>Insecta</taxon>
        <taxon>Pterygota</taxon>
        <taxon>Neoptera</taxon>
        <taxon>Paraneoptera</taxon>
        <taxon>Hemiptera</taxon>
        <taxon>Sternorrhyncha</taxon>
        <taxon>Psylloidea</taxon>
        <taxon>Psyllidae</taxon>
        <taxon>Psyllinae</taxon>
        <taxon>Cacopsylla</taxon>
    </lineage>
</organism>
<protein>
    <submittedName>
        <fullName evidence="1">Uncharacterized protein</fullName>
    </submittedName>
</protein>
<name>A0A8D9E8P6_9HEMI</name>
<evidence type="ECO:0000313" key="1">
    <source>
        <dbReference type="EMBL" id="CAG6744868.1"/>
    </source>
</evidence>
<accession>A0A8D9E8P6</accession>
<sequence length="100" mass="11756">MVISLFYVSCVYHDKHVGLITEFRFRNSGYRGFRLCSVKKVLPTCCYLDGLTLLSGNKTQYTKYPDKSETQDWLLMKYVHKILRIKITQILNPRKSKTLC</sequence>
<reference evidence="1" key="1">
    <citation type="submission" date="2021-05" db="EMBL/GenBank/DDBJ databases">
        <authorList>
            <person name="Alioto T."/>
            <person name="Alioto T."/>
            <person name="Gomez Garrido J."/>
        </authorList>
    </citation>
    <scope>NUCLEOTIDE SEQUENCE</scope>
</reference>
<dbReference type="EMBL" id="HBUF01477094">
    <property type="protein sequence ID" value="CAG6744868.1"/>
    <property type="molecule type" value="Transcribed_RNA"/>
</dbReference>
<proteinExistence type="predicted"/>
<dbReference type="AlphaFoldDB" id="A0A8D9E8P6"/>